<dbReference type="PANTHER" id="PTHR47926:SF357">
    <property type="entry name" value="PENTATRICOPEPTIDE REPEAT-CONTAINING PROTEIN"/>
    <property type="match status" value="1"/>
</dbReference>
<dbReference type="Pfam" id="PF01535">
    <property type="entry name" value="PPR"/>
    <property type="match status" value="2"/>
</dbReference>
<dbReference type="FunFam" id="1.25.40.10:FF:000442">
    <property type="entry name" value="Pentatricopeptide repeat-containing protein At3g49710"/>
    <property type="match status" value="1"/>
</dbReference>
<evidence type="ECO:0000256" key="3">
    <source>
        <dbReference type="PROSITE-ProRule" id="PRU00708"/>
    </source>
</evidence>
<proteinExistence type="predicted"/>
<keyword evidence="6" id="KW-1185">Reference proteome</keyword>
<feature type="region of interest" description="Disordered" evidence="4">
    <location>
        <begin position="450"/>
        <end position="470"/>
    </location>
</feature>
<evidence type="ECO:0008006" key="7">
    <source>
        <dbReference type="Google" id="ProtNLM"/>
    </source>
</evidence>
<feature type="repeat" description="PPR" evidence="3">
    <location>
        <begin position="213"/>
        <end position="247"/>
    </location>
</feature>
<dbReference type="Pfam" id="PF13041">
    <property type="entry name" value="PPR_2"/>
    <property type="match status" value="2"/>
</dbReference>
<dbReference type="GO" id="GO:0003723">
    <property type="term" value="F:RNA binding"/>
    <property type="evidence" value="ECO:0007669"/>
    <property type="project" value="InterPro"/>
</dbReference>
<accession>A0AAV8DL53</accession>
<dbReference type="Gene3D" id="1.25.40.10">
    <property type="entry name" value="Tetratricopeptide repeat domain"/>
    <property type="match status" value="4"/>
</dbReference>
<dbReference type="GO" id="GO:0099402">
    <property type="term" value="P:plant organ development"/>
    <property type="evidence" value="ECO:0007669"/>
    <property type="project" value="UniProtKB-ARBA"/>
</dbReference>
<dbReference type="AlphaFoldDB" id="A0AAV8DL53"/>
<dbReference type="NCBIfam" id="TIGR00756">
    <property type="entry name" value="PPR"/>
    <property type="match status" value="2"/>
</dbReference>
<dbReference type="GO" id="GO:0009451">
    <property type="term" value="P:RNA modification"/>
    <property type="evidence" value="ECO:0007669"/>
    <property type="project" value="InterPro"/>
</dbReference>
<dbReference type="InterPro" id="IPR011990">
    <property type="entry name" value="TPR-like_helical_dom_sf"/>
</dbReference>
<comment type="caution">
    <text evidence="5">The sequence shown here is derived from an EMBL/GenBank/DDBJ whole genome shotgun (WGS) entry which is preliminary data.</text>
</comment>
<name>A0AAV8DL53_9POAL</name>
<evidence type="ECO:0000256" key="1">
    <source>
        <dbReference type="ARBA" id="ARBA00022737"/>
    </source>
</evidence>
<sequence>MFSAAKTPIADAGLRLSQRNSLHDLIPLSNSENPLRLLLETQKLHAQRFKLGDLNQLPWRYLNCGVFSIARKLFDEITNWDLVSATYVMSAFSRSNFHHDALHMFSHLLCTDVRPNEFTFSTAIHSGSALCDINMGKQLHACAMKMGLNSNLFVGSSLLNQYAKLGSIKDARGAFEDIHEPNVVAHTTLIGAYLKNKMICDACNLFERMPERNVISWNAMIAGCSQYGLNEESIKLFVEMCRQGVLPSTSTFPPVFTAAANITALSMGKSFHGLAIKYLGDKEVDVYVANSLINFYAKCNKLEDSVLVFNSIKSRDAVSWSSIICGYACNGKAKMALQLYKRMRDLGMKPNNHTLHGLLIACNHAGLADEGYWLFRLTKKEQPEIMNSEHYVSLINLFAQAGRFDDAMRVLEEEVSFEPGVGIWKALMGGHQIKLNKKMTQFIAKKIKAQSETRETNVQGKENRREEQRR</sequence>
<feature type="repeat" description="PPR" evidence="3">
    <location>
        <begin position="316"/>
        <end position="350"/>
    </location>
</feature>
<dbReference type="Proteomes" id="UP001140206">
    <property type="component" value="Chromosome 4"/>
</dbReference>
<gene>
    <name evidence="5" type="ORF">LUZ62_077372</name>
</gene>
<dbReference type="EMBL" id="JAMFTS010000004">
    <property type="protein sequence ID" value="KAJ4766997.1"/>
    <property type="molecule type" value="Genomic_DNA"/>
</dbReference>
<keyword evidence="1" id="KW-0677">Repeat</keyword>
<protein>
    <recommendedName>
        <fullName evidence="7">Pentatricopeptide repeat-containing protein</fullName>
    </recommendedName>
</protein>
<reference evidence="5" key="1">
    <citation type="submission" date="2022-08" db="EMBL/GenBank/DDBJ databases">
        <authorList>
            <person name="Marques A."/>
        </authorList>
    </citation>
    <scope>NUCLEOTIDE SEQUENCE</scope>
    <source>
        <strain evidence="5">RhyPub2mFocal</strain>
        <tissue evidence="5">Leaves</tissue>
    </source>
</reference>
<dbReference type="InterPro" id="IPR046960">
    <property type="entry name" value="PPR_At4g14850-like_plant"/>
</dbReference>
<evidence type="ECO:0000256" key="4">
    <source>
        <dbReference type="SAM" id="MobiDB-lite"/>
    </source>
</evidence>
<keyword evidence="2" id="KW-0809">Transit peptide</keyword>
<evidence type="ECO:0000313" key="6">
    <source>
        <dbReference type="Proteomes" id="UP001140206"/>
    </source>
</evidence>
<evidence type="ECO:0000256" key="2">
    <source>
        <dbReference type="ARBA" id="ARBA00022946"/>
    </source>
</evidence>
<evidence type="ECO:0000313" key="5">
    <source>
        <dbReference type="EMBL" id="KAJ4766997.1"/>
    </source>
</evidence>
<dbReference type="FunFam" id="1.25.40.10:FF:000158">
    <property type="entry name" value="pentatricopeptide repeat-containing protein At2g33680"/>
    <property type="match status" value="1"/>
</dbReference>
<dbReference type="PROSITE" id="PS51375">
    <property type="entry name" value="PPR"/>
    <property type="match status" value="2"/>
</dbReference>
<dbReference type="PANTHER" id="PTHR47926">
    <property type="entry name" value="PENTATRICOPEPTIDE REPEAT-CONTAINING PROTEIN"/>
    <property type="match status" value="1"/>
</dbReference>
<dbReference type="InterPro" id="IPR002885">
    <property type="entry name" value="PPR_rpt"/>
</dbReference>
<organism evidence="5 6">
    <name type="scientific">Rhynchospora pubera</name>
    <dbReference type="NCBI Taxonomy" id="906938"/>
    <lineage>
        <taxon>Eukaryota</taxon>
        <taxon>Viridiplantae</taxon>
        <taxon>Streptophyta</taxon>
        <taxon>Embryophyta</taxon>
        <taxon>Tracheophyta</taxon>
        <taxon>Spermatophyta</taxon>
        <taxon>Magnoliopsida</taxon>
        <taxon>Liliopsida</taxon>
        <taxon>Poales</taxon>
        <taxon>Cyperaceae</taxon>
        <taxon>Cyperoideae</taxon>
        <taxon>Rhynchosporeae</taxon>
        <taxon>Rhynchospora</taxon>
    </lineage>
</organism>